<evidence type="ECO:0000313" key="7">
    <source>
        <dbReference type="Proteomes" id="UP000728032"/>
    </source>
</evidence>
<evidence type="ECO:0000256" key="1">
    <source>
        <dbReference type="ARBA" id="ARBA00004370"/>
    </source>
</evidence>
<dbReference type="AlphaFoldDB" id="A0A7R9QIX5"/>
<dbReference type="GO" id="GO:0016020">
    <property type="term" value="C:membrane"/>
    <property type="evidence" value="ECO:0007669"/>
    <property type="project" value="UniProtKB-SubCell"/>
</dbReference>
<dbReference type="PANTHER" id="PTHR13608">
    <property type="entry name" value="ARMADILLO-LIKE HELICAL DOMAIN-CONTAINING PROTEIN 3"/>
    <property type="match status" value="1"/>
</dbReference>
<accession>A0A7R9QIX5</accession>
<dbReference type="GO" id="GO:0005829">
    <property type="term" value="C:cytosol"/>
    <property type="evidence" value="ECO:0007669"/>
    <property type="project" value="TreeGrafter"/>
</dbReference>
<keyword evidence="7" id="KW-1185">Reference proteome</keyword>
<dbReference type="Proteomes" id="UP000728032">
    <property type="component" value="Unassembled WGS sequence"/>
</dbReference>
<keyword evidence="3" id="KW-1133">Transmembrane helix</keyword>
<keyword evidence="2" id="KW-0812">Transmembrane</keyword>
<evidence type="ECO:0000256" key="4">
    <source>
        <dbReference type="ARBA" id="ARBA00023136"/>
    </source>
</evidence>
<dbReference type="Pfam" id="PF08427">
    <property type="entry name" value="ARMH3_C"/>
    <property type="match status" value="1"/>
</dbReference>
<evidence type="ECO:0000256" key="3">
    <source>
        <dbReference type="ARBA" id="ARBA00022989"/>
    </source>
</evidence>
<proteinExistence type="predicted"/>
<reference evidence="6" key="1">
    <citation type="submission" date="2020-11" db="EMBL/GenBank/DDBJ databases">
        <authorList>
            <person name="Tran Van P."/>
        </authorList>
    </citation>
    <scope>NUCLEOTIDE SEQUENCE</scope>
</reference>
<dbReference type="EMBL" id="CAJPVJ010002760">
    <property type="protein sequence ID" value="CAG2166751.1"/>
    <property type="molecule type" value="Genomic_DNA"/>
</dbReference>
<evidence type="ECO:0000256" key="2">
    <source>
        <dbReference type="ARBA" id="ARBA00022692"/>
    </source>
</evidence>
<evidence type="ECO:0000259" key="5">
    <source>
        <dbReference type="SMART" id="SM01158"/>
    </source>
</evidence>
<dbReference type="InterPro" id="IPR013636">
    <property type="entry name" value="ARMH3_C"/>
</dbReference>
<feature type="domain" description="Armadillo-like helical" evidence="5">
    <location>
        <begin position="350"/>
        <end position="586"/>
    </location>
</feature>
<comment type="subcellular location">
    <subcellularLocation>
        <location evidence="1">Membrane</location>
    </subcellularLocation>
</comment>
<dbReference type="SMART" id="SM01158">
    <property type="entry name" value="DUF1741"/>
    <property type="match status" value="1"/>
</dbReference>
<name>A0A7R9QIX5_9ACAR</name>
<dbReference type="EMBL" id="OC917585">
    <property type="protein sequence ID" value="CAD7647475.1"/>
    <property type="molecule type" value="Genomic_DNA"/>
</dbReference>
<sequence length="623" mass="72348">MSKLLQSRKALKEKVVQIYEALIEGKEPFSENNNFWNEFFLLKANGNALELELKSITNIHTIKPIVNLMVSESINAVKSDNNMRVANSLITLCSLFKVMSEKWRLSHPKFDLIDYTIARQDLELKTQAYENINKNPLIELLISDQLFDAFIQMLNHHQQRHQSGYQMILLLTILLNYRKYESANPYIMKLSIVDDEIQLNGYSRVISNELLEFDEINNESKSSGIFNTLTNMVGNMFIADDNGISKSNLKTNNSVLLAFYEAVHLNRNFITLLTTSPPSNLLVAFLEFSSIVMLYTKDEAILQTSRLCFIILTCITEDQCANAIMHDMNLPFTVQLHRMPMRHRKVCAQSKLSRPLSYSVMDLMVEFILTHTRKNLLLDLYLLCIGVIHRLLCYQKKCKIRVDYVWKDLWSALIVLMKFILTNETELLKRCNIFTLALNVVNIFNLFITFGDTFLPSPQSYDELYYEIIRMHSVFEQLYSMTLRYVSNEKAEHKESATKLSSSLVNIKAIINHFNAKIETYSSTHQIPSLTEEQVLEIVRNNYDTLTLKLQDNLDQFDRYDPETQCESKFFTELLRFVINDYRKSSDITLSAEEQHHLVQDLQMHSNLCNDIHVDNGDHGSNH</sequence>
<dbReference type="InterPro" id="IPR039868">
    <property type="entry name" value="ARMD3-like"/>
</dbReference>
<keyword evidence="4" id="KW-0472">Membrane</keyword>
<dbReference type="PANTHER" id="PTHR13608:SF3">
    <property type="entry name" value="ARMADILLO-LIKE HELICAL DOMAIN-CONTAINING PROTEIN 3"/>
    <property type="match status" value="1"/>
</dbReference>
<protein>
    <recommendedName>
        <fullName evidence="5">Armadillo-like helical domain-containing protein</fullName>
    </recommendedName>
</protein>
<evidence type="ECO:0000313" key="6">
    <source>
        <dbReference type="EMBL" id="CAD7647475.1"/>
    </source>
</evidence>
<dbReference type="OrthoDB" id="2012278at2759"/>
<gene>
    <name evidence="6" type="ORF">ONB1V03_LOCUS6266</name>
</gene>
<organism evidence="6">
    <name type="scientific">Oppiella nova</name>
    <dbReference type="NCBI Taxonomy" id="334625"/>
    <lineage>
        <taxon>Eukaryota</taxon>
        <taxon>Metazoa</taxon>
        <taxon>Ecdysozoa</taxon>
        <taxon>Arthropoda</taxon>
        <taxon>Chelicerata</taxon>
        <taxon>Arachnida</taxon>
        <taxon>Acari</taxon>
        <taxon>Acariformes</taxon>
        <taxon>Sarcoptiformes</taxon>
        <taxon>Oribatida</taxon>
        <taxon>Brachypylina</taxon>
        <taxon>Oppioidea</taxon>
        <taxon>Oppiidae</taxon>
        <taxon>Oppiella</taxon>
    </lineage>
</organism>